<dbReference type="PROSITE" id="PS51085">
    <property type="entry name" value="2FE2S_FER_2"/>
    <property type="match status" value="1"/>
</dbReference>
<dbReference type="PROSITE" id="PS00198">
    <property type="entry name" value="4FE4S_FER_1"/>
    <property type="match status" value="1"/>
</dbReference>
<dbReference type="GO" id="GO:0016020">
    <property type="term" value="C:membrane"/>
    <property type="evidence" value="ECO:0007669"/>
    <property type="project" value="InterPro"/>
</dbReference>
<dbReference type="EMBL" id="FQXV01000002">
    <property type="protein sequence ID" value="SHH77826.1"/>
    <property type="molecule type" value="Genomic_DNA"/>
</dbReference>
<dbReference type="Gene3D" id="3.40.50.1780">
    <property type="match status" value="1"/>
</dbReference>
<name>A0A1M5VRD0_9FIRM</name>
<dbReference type="SMART" id="SM00902">
    <property type="entry name" value="Fe_hyd_SSU"/>
    <property type="match status" value="1"/>
</dbReference>
<dbReference type="GO" id="GO:0008901">
    <property type="term" value="F:ferredoxin hydrogenase activity"/>
    <property type="evidence" value="ECO:0007669"/>
    <property type="project" value="InterPro"/>
</dbReference>
<feature type="domain" description="4Fe-4S ferredoxin-type" evidence="8">
    <location>
        <begin position="179"/>
        <end position="208"/>
    </location>
</feature>
<dbReference type="InterPro" id="IPR036010">
    <property type="entry name" value="2Fe-2S_ferredoxin-like_sf"/>
</dbReference>
<dbReference type="Pfam" id="PF12838">
    <property type="entry name" value="Fer4_7"/>
    <property type="match status" value="1"/>
</dbReference>
<dbReference type="FunFam" id="3.30.70.20:FF:000035">
    <property type="entry name" value="Iron hydrogenase 1"/>
    <property type="match status" value="1"/>
</dbReference>
<dbReference type="Pfam" id="PF02256">
    <property type="entry name" value="Fe_hyd_SSU"/>
    <property type="match status" value="1"/>
</dbReference>
<evidence type="ECO:0000256" key="4">
    <source>
        <dbReference type="ARBA" id="ARBA00022737"/>
    </source>
</evidence>
<dbReference type="InterPro" id="IPR017900">
    <property type="entry name" value="4Fe4S_Fe_S_CS"/>
</dbReference>
<dbReference type="InterPro" id="IPR004108">
    <property type="entry name" value="Fe_hydrogenase_lsu_C"/>
</dbReference>
<dbReference type="InterPro" id="IPR003149">
    <property type="entry name" value="Fe_hydrogenase_ssu"/>
</dbReference>
<keyword evidence="2" id="KW-0004">4Fe-4S</keyword>
<dbReference type="PROSITE" id="PS51379">
    <property type="entry name" value="4FE4S_FER_2"/>
    <property type="match status" value="2"/>
</dbReference>
<evidence type="ECO:0000256" key="3">
    <source>
        <dbReference type="ARBA" id="ARBA00022723"/>
    </source>
</evidence>
<dbReference type="InterPro" id="IPR001041">
    <property type="entry name" value="2Fe-2S_ferredoxin-type"/>
</dbReference>
<dbReference type="SUPFAM" id="SSF53920">
    <property type="entry name" value="Fe-only hydrogenase"/>
    <property type="match status" value="1"/>
</dbReference>
<dbReference type="AlphaFoldDB" id="A0A1M5VRD0"/>
<dbReference type="GO" id="GO:0008137">
    <property type="term" value="F:NADH dehydrogenase (ubiquinone) activity"/>
    <property type="evidence" value="ECO:0007669"/>
    <property type="project" value="InterPro"/>
</dbReference>
<reference evidence="10" key="1">
    <citation type="submission" date="2016-11" db="EMBL/GenBank/DDBJ databases">
        <authorList>
            <person name="Jaros S."/>
            <person name="Januszkiewicz K."/>
            <person name="Wedrychowicz H."/>
        </authorList>
    </citation>
    <scope>NUCLEOTIDE SEQUENCE [LARGE SCALE GENOMIC DNA]</scope>
    <source>
        <strain evidence="10">DSM 10068</strain>
    </source>
</reference>
<dbReference type="SUPFAM" id="SSF54862">
    <property type="entry name" value="4Fe-4S ferredoxins"/>
    <property type="match status" value="1"/>
</dbReference>
<feature type="domain" description="4Fe-4S ferredoxin-type" evidence="8">
    <location>
        <begin position="135"/>
        <end position="166"/>
    </location>
</feature>
<dbReference type="CDD" id="cd00207">
    <property type="entry name" value="fer2"/>
    <property type="match status" value="1"/>
</dbReference>
<dbReference type="OrthoDB" id="9805142at2"/>
<evidence type="ECO:0000259" key="9">
    <source>
        <dbReference type="PROSITE" id="PS51839"/>
    </source>
</evidence>
<evidence type="ECO:0000259" key="7">
    <source>
        <dbReference type="PROSITE" id="PS51085"/>
    </source>
</evidence>
<dbReference type="Gene3D" id="3.10.20.740">
    <property type="match status" value="1"/>
</dbReference>
<dbReference type="InterPro" id="IPR009016">
    <property type="entry name" value="Fe_hydrogenase"/>
</dbReference>
<dbReference type="Proteomes" id="UP000183995">
    <property type="component" value="Unassembled WGS sequence"/>
</dbReference>
<protein>
    <submittedName>
        <fullName evidence="10">NADH-quinone oxidoreductase subunit G</fullName>
    </submittedName>
</protein>
<keyword evidence="5" id="KW-0408">Iron</keyword>
<dbReference type="GO" id="GO:0051539">
    <property type="term" value="F:4 iron, 4 sulfur cluster binding"/>
    <property type="evidence" value="ECO:0007669"/>
    <property type="project" value="UniProtKB-KW"/>
</dbReference>
<dbReference type="InterPro" id="IPR036991">
    <property type="entry name" value="Fe_hydrogenase_ssu_sf"/>
</dbReference>
<dbReference type="GO" id="GO:0005506">
    <property type="term" value="F:iron ion binding"/>
    <property type="evidence" value="ECO:0007669"/>
    <property type="project" value="InterPro"/>
</dbReference>
<dbReference type="Pfam" id="PF13510">
    <property type="entry name" value="Fer2_4"/>
    <property type="match status" value="1"/>
</dbReference>
<sequence length="585" mass="64115">MVKLTIDNLPVEVPEGTTILDAAKSVGVVLPTLCYLKDINDIGACRVCVAEIEGRSKLVTTCNTPASEGMVVLTNSPRAREARRINVQLILSQHDCNCPTCIRSTNCGLQKLANDLGIISQPFTKDVPEKKWDMTFPLIKDDSKCIKCMRCIQVCNKVQSVGIWGLDNTGSRTTIGVTGDREIAESDCVLCGQCVTHCPTGALSERDDTMKAFRALANSDLITVVQIAPAVRAAWGETLGISREFATVKRLVAALRKIGFDYIFDTNFTADLTIIEEGNEFVKRKFNNPEPNRYPLFTSCCPGWVRFMKSQYPDMMEHFSTTKSPQQMFGAVAKSYLAEILKVDPSRIFCVSVMPCTAKKAECALPGMDSTGTGPDVDLVLTTREIDRLIVAEHIQPMNLTEEEFDQPMGISTGAGVIFGATGGVMEAALRSVYFLATGKNPDADAFANVRGMNGWRESTFHIEGKPVHIAVASGLQNARNLVEAIRKGEVRYDFVEVMACPGGCSGGGGQPIAMNKELAQVRGQSLYGLDKNSALRFSHENPSIGALYERFEGDELVHRVHELLHTDHNAWEMPLSPWLRGKDC</sequence>
<dbReference type="STRING" id="1123282.SAMN02745823_00981"/>
<comment type="cofactor">
    <cofactor evidence="1">
        <name>[4Fe-4S] cluster</name>
        <dbReference type="ChEBI" id="CHEBI:49883"/>
    </cofactor>
</comment>
<dbReference type="SUPFAM" id="SSF54292">
    <property type="entry name" value="2Fe-2S ferredoxin-like"/>
    <property type="match status" value="1"/>
</dbReference>
<dbReference type="InterPro" id="IPR019574">
    <property type="entry name" value="NADH_UbQ_OxRdtase_Gsu_4Fe4S-bd"/>
</dbReference>
<dbReference type="PANTHER" id="PTHR11615">
    <property type="entry name" value="NITRATE, FORMATE, IRON DEHYDROGENASE"/>
    <property type="match status" value="1"/>
</dbReference>
<dbReference type="PROSITE" id="PS00641">
    <property type="entry name" value="COMPLEX1_75K_1"/>
    <property type="match status" value="1"/>
</dbReference>
<dbReference type="SMART" id="SM00929">
    <property type="entry name" value="NADH-G_4Fe-4S_3"/>
    <property type="match status" value="1"/>
</dbReference>
<evidence type="ECO:0000256" key="6">
    <source>
        <dbReference type="ARBA" id="ARBA00023014"/>
    </source>
</evidence>
<feature type="domain" description="4Fe-4S His(Cys)3-ligated-type" evidence="9">
    <location>
        <begin position="78"/>
        <end position="117"/>
    </location>
</feature>
<keyword evidence="4" id="KW-0677">Repeat</keyword>
<gene>
    <name evidence="10" type="ORF">SAMN02745823_00981</name>
</gene>
<dbReference type="Gene3D" id="4.10.260.20">
    <property type="entry name" value="Iron hydrogenase, small subunit"/>
    <property type="match status" value="1"/>
</dbReference>
<dbReference type="InterPro" id="IPR017896">
    <property type="entry name" value="4Fe4S_Fe-S-bd"/>
</dbReference>
<keyword evidence="11" id="KW-1185">Reference proteome</keyword>
<organism evidence="10 11">
    <name type="scientific">Sporobacter termitidis DSM 10068</name>
    <dbReference type="NCBI Taxonomy" id="1123282"/>
    <lineage>
        <taxon>Bacteria</taxon>
        <taxon>Bacillati</taxon>
        <taxon>Bacillota</taxon>
        <taxon>Clostridia</taxon>
        <taxon>Eubacteriales</taxon>
        <taxon>Oscillospiraceae</taxon>
        <taxon>Sporobacter</taxon>
    </lineage>
</organism>
<evidence type="ECO:0000256" key="2">
    <source>
        <dbReference type="ARBA" id="ARBA00022485"/>
    </source>
</evidence>
<dbReference type="GO" id="GO:0042773">
    <property type="term" value="P:ATP synthesis coupled electron transport"/>
    <property type="evidence" value="ECO:0007669"/>
    <property type="project" value="InterPro"/>
</dbReference>
<evidence type="ECO:0000256" key="1">
    <source>
        <dbReference type="ARBA" id="ARBA00001966"/>
    </source>
</evidence>
<evidence type="ECO:0000256" key="5">
    <source>
        <dbReference type="ARBA" id="ARBA00023004"/>
    </source>
</evidence>
<keyword evidence="6" id="KW-0411">Iron-sulfur</keyword>
<dbReference type="RefSeq" id="WP_073076529.1">
    <property type="nucleotide sequence ID" value="NZ_FQXV01000002.1"/>
</dbReference>
<dbReference type="PROSITE" id="PS51839">
    <property type="entry name" value="4FE4S_HC3"/>
    <property type="match status" value="1"/>
</dbReference>
<evidence type="ECO:0000313" key="10">
    <source>
        <dbReference type="EMBL" id="SHH77826.1"/>
    </source>
</evidence>
<proteinExistence type="predicted"/>
<dbReference type="Gene3D" id="3.40.950.10">
    <property type="entry name" value="Fe-only Hydrogenase (Larger Subunit), Chain L, domain 3"/>
    <property type="match status" value="1"/>
</dbReference>
<dbReference type="Pfam" id="PF02906">
    <property type="entry name" value="Fe_hyd_lg_C"/>
    <property type="match status" value="1"/>
</dbReference>
<dbReference type="Pfam" id="PF10588">
    <property type="entry name" value="NADH-G_4Fe-4S_3"/>
    <property type="match status" value="1"/>
</dbReference>
<feature type="domain" description="2Fe-2S ferredoxin-type" evidence="7">
    <location>
        <begin position="1"/>
        <end position="78"/>
    </location>
</feature>
<keyword evidence="3" id="KW-0479">Metal-binding</keyword>
<dbReference type="Gene3D" id="3.30.70.20">
    <property type="match status" value="1"/>
</dbReference>
<evidence type="ECO:0000313" key="11">
    <source>
        <dbReference type="Proteomes" id="UP000183995"/>
    </source>
</evidence>
<evidence type="ECO:0000259" key="8">
    <source>
        <dbReference type="PROSITE" id="PS51379"/>
    </source>
</evidence>
<dbReference type="NCBIfam" id="TIGR02512">
    <property type="entry name" value="FeFe_hydrog_A"/>
    <property type="match status" value="1"/>
</dbReference>
<dbReference type="InterPro" id="IPR050340">
    <property type="entry name" value="Cytosolic_Fe-S_CAF"/>
</dbReference>
<accession>A0A1M5VRD0</accession>
<dbReference type="InterPro" id="IPR000283">
    <property type="entry name" value="NADH_UbQ_OxRdtase_75kDa_su_CS"/>
</dbReference>
<dbReference type="InterPro" id="IPR013352">
    <property type="entry name" value="Fe_hydrogenase_subset"/>
</dbReference>